<protein>
    <submittedName>
        <fullName evidence="1">Uncharacterized protein</fullName>
    </submittedName>
</protein>
<evidence type="ECO:0000313" key="1">
    <source>
        <dbReference type="EMBL" id="GEN27028.1"/>
    </source>
</evidence>
<gene>
    <name evidence="1" type="ORF">HVA01_06740</name>
</gene>
<accession>A0A511UMY4</accession>
<comment type="caution">
    <text evidence="1">The sequence shown here is derived from an EMBL/GenBank/DDBJ whole genome shotgun (WGS) entry which is preliminary data.</text>
</comment>
<keyword evidence="2" id="KW-1185">Reference proteome</keyword>
<name>A0A511UMY4_9GAMM</name>
<dbReference type="OrthoDB" id="9782449at2"/>
<reference evidence="1 2" key="1">
    <citation type="submission" date="2019-07" db="EMBL/GenBank/DDBJ databases">
        <title>Whole genome shotgun sequence of Halomonas variabilis NBRC 102410.</title>
        <authorList>
            <person name="Hosoyama A."/>
            <person name="Uohara A."/>
            <person name="Ohji S."/>
            <person name="Ichikawa N."/>
        </authorList>
    </citation>
    <scope>NUCLEOTIDE SEQUENCE [LARGE SCALE GENOMIC DNA]</scope>
    <source>
        <strain evidence="1 2">NBRC 102410</strain>
    </source>
</reference>
<dbReference type="RefSeq" id="WP_146873115.1">
    <property type="nucleotide sequence ID" value="NZ_BJXV01000002.1"/>
</dbReference>
<sequence length="158" mass="17164">MLKCSDGTNLYHPPMADAAGLNEAGIQPLNQALAEVGAQPLASGGGQTYPKYRGLLGKIFSGNAKVPYRPYATFSASEAFARWFQRFYDTSSAKFYYRWSIEGPVRSQGYSLVWTIAPSDNRLAKGDVEAAFMKNDIRALATVVRQASVNITVSTTPG</sequence>
<organism evidence="1 2">
    <name type="scientific">Halovibrio variabilis</name>
    <dbReference type="NCBI Taxonomy" id="31910"/>
    <lineage>
        <taxon>Bacteria</taxon>
        <taxon>Pseudomonadati</taxon>
        <taxon>Pseudomonadota</taxon>
        <taxon>Gammaproteobacteria</taxon>
        <taxon>Oceanospirillales</taxon>
        <taxon>Halomonadaceae</taxon>
        <taxon>Halovibrio</taxon>
    </lineage>
</organism>
<dbReference type="Proteomes" id="UP000321303">
    <property type="component" value="Unassembled WGS sequence"/>
</dbReference>
<evidence type="ECO:0000313" key="2">
    <source>
        <dbReference type="Proteomes" id="UP000321303"/>
    </source>
</evidence>
<proteinExistence type="predicted"/>
<dbReference type="EMBL" id="BJXV01000002">
    <property type="protein sequence ID" value="GEN27028.1"/>
    <property type="molecule type" value="Genomic_DNA"/>
</dbReference>
<dbReference type="AlphaFoldDB" id="A0A511UMY4"/>